<dbReference type="SMART" id="SM00479">
    <property type="entry name" value="EXOIII"/>
    <property type="match status" value="1"/>
</dbReference>
<dbReference type="InterPro" id="IPR036397">
    <property type="entry name" value="RNaseH_sf"/>
</dbReference>
<dbReference type="RefSeq" id="WP_249512999.1">
    <property type="nucleotide sequence ID" value="NZ_CP093365.1"/>
</dbReference>
<evidence type="ECO:0000313" key="4">
    <source>
        <dbReference type="Proteomes" id="UP000831947"/>
    </source>
</evidence>
<gene>
    <name evidence="3" type="ORF">MOO47_01010</name>
</gene>
<dbReference type="PANTHER" id="PTHR30231">
    <property type="entry name" value="DNA POLYMERASE III SUBUNIT EPSILON"/>
    <property type="match status" value="1"/>
</dbReference>
<evidence type="ECO:0000259" key="2">
    <source>
        <dbReference type="SMART" id="SM00479"/>
    </source>
</evidence>
<evidence type="ECO:0000256" key="1">
    <source>
        <dbReference type="ARBA" id="ARBA00022839"/>
    </source>
</evidence>
<dbReference type="CDD" id="cd06130">
    <property type="entry name" value="DNA_pol_III_epsilon_like"/>
    <property type="match status" value="1"/>
</dbReference>
<organism evidence="3 4">
    <name type="scientific">Bombilactobacillus thymidiniphilus</name>
    <dbReference type="NCBI Taxonomy" id="2923363"/>
    <lineage>
        <taxon>Bacteria</taxon>
        <taxon>Bacillati</taxon>
        <taxon>Bacillota</taxon>
        <taxon>Bacilli</taxon>
        <taxon>Lactobacillales</taxon>
        <taxon>Lactobacillaceae</taxon>
        <taxon>Bombilactobacillus</taxon>
    </lineage>
</organism>
<evidence type="ECO:0000313" key="3">
    <source>
        <dbReference type="EMBL" id="UQS83814.1"/>
    </source>
</evidence>
<dbReference type="Pfam" id="PF00929">
    <property type="entry name" value="RNase_T"/>
    <property type="match status" value="1"/>
</dbReference>
<dbReference type="Gene3D" id="3.30.420.10">
    <property type="entry name" value="Ribonuclease H-like superfamily/Ribonuclease H"/>
    <property type="match status" value="1"/>
</dbReference>
<proteinExistence type="predicted"/>
<keyword evidence="4" id="KW-1185">Reference proteome</keyword>
<name>A0ABY4PE82_9LACO</name>
<dbReference type="Proteomes" id="UP000831947">
    <property type="component" value="Chromosome"/>
</dbReference>
<sequence length="178" mass="20127">MNFIAMDFETANFQASSACSLAIALINNNQIIDTFYTLINPQQPFNRKNIAIHHISPKDVEDAPTFAQIWPHIAPLFDLNHLITAHNAAFDNRVLKATLTASNIKTPTYNCIDTLRTSRRFYPDLPNHKLNTVSQALNIDLKQHHNALFDTVACAEILLKTQAEYGWEQIQPLTKIVS</sequence>
<dbReference type="PANTHER" id="PTHR30231:SF42">
    <property type="entry name" value="EXONUCLEASE"/>
    <property type="match status" value="1"/>
</dbReference>
<dbReference type="InterPro" id="IPR013520">
    <property type="entry name" value="Ribonucl_H"/>
</dbReference>
<dbReference type="SUPFAM" id="SSF53098">
    <property type="entry name" value="Ribonuclease H-like"/>
    <property type="match status" value="1"/>
</dbReference>
<dbReference type="InterPro" id="IPR006054">
    <property type="entry name" value="DnaQ"/>
</dbReference>
<dbReference type="InterPro" id="IPR012337">
    <property type="entry name" value="RNaseH-like_sf"/>
</dbReference>
<reference evidence="3 4" key="1">
    <citation type="journal article" date="2022" name="Int. J. Syst. Evol. Microbiol.">
        <title>Apilactobacillus apisilvae sp. nov., Nicolia spurrieriana gen. nov. sp. nov., Bombilactobacillus folatiphilus sp. nov. and Bombilactobacillus thymidiniphilus sp. nov., four new lactic acid bacterial isolates from stingless bees Tetragonula carbonaria and Austroplebeia australis.</title>
        <authorList>
            <person name="Oliphant S.A."/>
            <person name="Watson-Haigh N.S."/>
            <person name="Sumby K.M."/>
            <person name="Gardner J."/>
            <person name="Groom S."/>
            <person name="Jiranek V."/>
        </authorList>
    </citation>
    <scope>NUCLEOTIDE SEQUENCE [LARGE SCALE GENOMIC DNA]</scope>
    <source>
        <strain evidence="3 4">SG4_A1</strain>
    </source>
</reference>
<keyword evidence="1 3" id="KW-0378">Hydrolase</keyword>
<keyword evidence="1 3" id="KW-0540">Nuclease</keyword>
<dbReference type="EMBL" id="CP093365">
    <property type="protein sequence ID" value="UQS83814.1"/>
    <property type="molecule type" value="Genomic_DNA"/>
</dbReference>
<accession>A0ABY4PE82</accession>
<protein>
    <submittedName>
        <fullName evidence="3">3'-5' exonuclease</fullName>
    </submittedName>
</protein>
<dbReference type="GO" id="GO:0004527">
    <property type="term" value="F:exonuclease activity"/>
    <property type="evidence" value="ECO:0007669"/>
    <property type="project" value="UniProtKB-KW"/>
</dbReference>
<keyword evidence="1 3" id="KW-0269">Exonuclease</keyword>
<feature type="domain" description="Exonuclease" evidence="2">
    <location>
        <begin position="2"/>
        <end position="167"/>
    </location>
</feature>
<dbReference type="NCBIfam" id="TIGR00573">
    <property type="entry name" value="dnaq"/>
    <property type="match status" value="1"/>
</dbReference>